<protein>
    <submittedName>
        <fullName evidence="1">Uncharacterized protein</fullName>
    </submittedName>
</protein>
<dbReference type="AlphaFoldDB" id="A0A328TNU1"/>
<proteinExistence type="predicted"/>
<dbReference type="Proteomes" id="UP000244334">
    <property type="component" value="Unassembled WGS sequence"/>
</dbReference>
<keyword evidence="2" id="KW-1185">Reference proteome</keyword>
<organism evidence="1 2">
    <name type="scientific">Candidatus Erwinia dacicola</name>
    <dbReference type="NCBI Taxonomy" id="252393"/>
    <lineage>
        <taxon>Bacteria</taxon>
        <taxon>Pseudomonadati</taxon>
        <taxon>Pseudomonadota</taxon>
        <taxon>Gammaproteobacteria</taxon>
        <taxon>Enterobacterales</taxon>
        <taxon>Erwiniaceae</taxon>
        <taxon>Erwinia</taxon>
    </lineage>
</organism>
<gene>
    <name evidence="1" type="ORF">ACZ87_03717</name>
</gene>
<evidence type="ECO:0000313" key="1">
    <source>
        <dbReference type="EMBL" id="RAP69494.1"/>
    </source>
</evidence>
<reference evidence="1" key="1">
    <citation type="submission" date="2018-04" db="EMBL/GenBank/DDBJ databases">
        <title>Genomes of the Obligate Erwinia dacicola and Facultative Enterobacter sp. OLF Endosymbionts of the Olive Fruit fly, Bactrocera oleae.</title>
        <authorList>
            <person name="Estes A.M."/>
            <person name="Hearn D.J."/>
            <person name="Agarwal S."/>
            <person name="Pierson E.A."/>
            <person name="Dunning-Hotopp J.C."/>
        </authorList>
    </citation>
    <scope>NUCLEOTIDE SEQUENCE [LARGE SCALE GENOMIC DNA]</scope>
    <source>
        <strain evidence="1">Oroville</strain>
    </source>
</reference>
<evidence type="ECO:0000313" key="2">
    <source>
        <dbReference type="Proteomes" id="UP000244334"/>
    </source>
</evidence>
<comment type="caution">
    <text evidence="1">The sequence shown here is derived from an EMBL/GenBank/DDBJ whole genome shotgun (WGS) entry which is preliminary data.</text>
</comment>
<name>A0A328TNU1_9GAMM</name>
<accession>A0A328TNU1</accession>
<sequence length="49" mass="5697">MFFNMSVLDEDASHSSMYYRTLVVTTDSMLWTLAVFLGSQHNLYLFNKA</sequence>
<dbReference type="EMBL" id="LJAM02000737">
    <property type="protein sequence ID" value="RAP69494.1"/>
    <property type="molecule type" value="Genomic_DNA"/>
</dbReference>